<dbReference type="Proteomes" id="UP000677054">
    <property type="component" value="Unassembled WGS sequence"/>
</dbReference>
<reference evidence="3" key="1">
    <citation type="submission" date="2020-11" db="EMBL/GenBank/DDBJ databases">
        <authorList>
            <person name="Tran Van P."/>
        </authorList>
    </citation>
    <scope>NUCLEOTIDE SEQUENCE</scope>
</reference>
<evidence type="ECO:0000256" key="1">
    <source>
        <dbReference type="SAM" id="MobiDB-lite"/>
    </source>
</evidence>
<protein>
    <recommendedName>
        <fullName evidence="2">MULE transposase domain-containing protein</fullName>
    </recommendedName>
</protein>
<dbReference type="AlphaFoldDB" id="A0A7R8X0F2"/>
<dbReference type="InterPro" id="IPR018289">
    <property type="entry name" value="MULE_transposase_dom"/>
</dbReference>
<dbReference type="OrthoDB" id="10029846at2759"/>
<evidence type="ECO:0000313" key="3">
    <source>
        <dbReference type="EMBL" id="CAD7241662.1"/>
    </source>
</evidence>
<dbReference type="EMBL" id="LR899678">
    <property type="protein sequence ID" value="CAD7241662.1"/>
    <property type="molecule type" value="Genomic_DNA"/>
</dbReference>
<keyword evidence="4" id="KW-1185">Reference proteome</keyword>
<name>A0A7R8X0F2_9CRUS</name>
<feature type="region of interest" description="Disordered" evidence="1">
    <location>
        <begin position="308"/>
        <end position="331"/>
    </location>
</feature>
<gene>
    <name evidence="3" type="ORF">DSTB1V02_LOCUS1644</name>
</gene>
<dbReference type="EMBL" id="CAJPEV010000161">
    <property type="protein sequence ID" value="CAG0881615.1"/>
    <property type="molecule type" value="Genomic_DNA"/>
</dbReference>
<feature type="domain" description="MULE transposase" evidence="2">
    <location>
        <begin position="85"/>
        <end position="166"/>
    </location>
</feature>
<feature type="compositionally biased region" description="Basic and acidic residues" evidence="1">
    <location>
        <begin position="316"/>
        <end position="326"/>
    </location>
</feature>
<accession>A0A7R8X0F2</accession>
<evidence type="ECO:0000313" key="4">
    <source>
        <dbReference type="Proteomes" id="UP000677054"/>
    </source>
</evidence>
<dbReference type="Pfam" id="PF10551">
    <property type="entry name" value="MULE"/>
    <property type="match status" value="1"/>
</dbReference>
<proteinExistence type="predicted"/>
<sequence length="371" mass="41922">MIVSIVNDAKSTQQKTGQILQANLMGLNTGAQVALPDANLLARQVRRHREENVPTDLNVPTRAQIVIPTRTKTPSLQRHNASYYWYMDATFKTTPKQYMLMYSIHGRFYGEIIPLIYTLLPGKDERLYTRKLEQLRLQHGIAAPQSVTTNFEKAPQNALERVFPDLSPLSHRVQWLYLQVTTAYVAVPHLRRHEAATDVVIDPKTNESPDLCETIRSLEVASRRTPESHPIEKHGAVKRRFVADSESPNVQRPGGFSRRPSTHIVVEAGSGRCRGRLAEKEPAIPRVAIARRSTVGKRRLDRHLGSVGCLRQIPPPRREDAKERSRQKATPCARDLRLETVCPASGCAPGLRLTEGLETPFHPLGFHRWCR</sequence>
<evidence type="ECO:0000259" key="2">
    <source>
        <dbReference type="Pfam" id="PF10551"/>
    </source>
</evidence>
<organism evidence="3">
    <name type="scientific">Darwinula stevensoni</name>
    <dbReference type="NCBI Taxonomy" id="69355"/>
    <lineage>
        <taxon>Eukaryota</taxon>
        <taxon>Metazoa</taxon>
        <taxon>Ecdysozoa</taxon>
        <taxon>Arthropoda</taxon>
        <taxon>Crustacea</taxon>
        <taxon>Oligostraca</taxon>
        <taxon>Ostracoda</taxon>
        <taxon>Podocopa</taxon>
        <taxon>Podocopida</taxon>
        <taxon>Darwinulocopina</taxon>
        <taxon>Darwinuloidea</taxon>
        <taxon>Darwinulidae</taxon>
        <taxon>Darwinula</taxon>
    </lineage>
</organism>